<evidence type="ECO:0000313" key="8">
    <source>
        <dbReference type="WBParaSite" id="HCON_00121940-00001"/>
    </source>
</evidence>
<feature type="transmembrane region" description="Helical" evidence="6">
    <location>
        <begin position="65"/>
        <end position="86"/>
    </location>
</feature>
<evidence type="ECO:0000313" key="7">
    <source>
        <dbReference type="Proteomes" id="UP000025227"/>
    </source>
</evidence>
<feature type="transmembrane region" description="Helical" evidence="6">
    <location>
        <begin position="106"/>
        <end position="132"/>
    </location>
</feature>
<dbReference type="AlphaFoldDB" id="A0A7I5EBA3"/>
<dbReference type="Proteomes" id="UP000025227">
    <property type="component" value="Unplaced"/>
</dbReference>
<dbReference type="PANTHER" id="PTHR31216:SF11">
    <property type="entry name" value="SERPENTINE RECEPTOR CLASS BETA-16-RELATED"/>
    <property type="match status" value="1"/>
</dbReference>
<proteinExistence type="inferred from homology"/>
<keyword evidence="4 6" id="KW-1133">Transmembrane helix</keyword>
<dbReference type="PANTHER" id="PTHR31216">
    <property type="entry name" value="SERPENTINE RECEPTOR CLASS BETA-1-RELATED-RELATED"/>
    <property type="match status" value="1"/>
</dbReference>
<dbReference type="WBParaSite" id="HCON_00121940-00001">
    <property type="protein sequence ID" value="HCON_00121940-00001"/>
    <property type="gene ID" value="HCON_00121940"/>
</dbReference>
<evidence type="ECO:0000256" key="4">
    <source>
        <dbReference type="ARBA" id="ARBA00022989"/>
    </source>
</evidence>
<feature type="transmembrane region" description="Helical" evidence="6">
    <location>
        <begin position="153"/>
        <end position="179"/>
    </location>
</feature>
<dbReference type="GO" id="GO:0007606">
    <property type="term" value="P:sensory perception of chemical stimulus"/>
    <property type="evidence" value="ECO:0007669"/>
    <property type="project" value="InterPro"/>
</dbReference>
<reference evidence="8" key="1">
    <citation type="submission" date="2020-12" db="UniProtKB">
        <authorList>
            <consortium name="WormBaseParasite"/>
        </authorList>
    </citation>
    <scope>IDENTIFICATION</scope>
    <source>
        <strain evidence="8">MHco3</strain>
    </source>
</reference>
<keyword evidence="3 6" id="KW-0812">Transmembrane</keyword>
<dbReference type="GO" id="GO:0004888">
    <property type="term" value="F:transmembrane signaling receptor activity"/>
    <property type="evidence" value="ECO:0007669"/>
    <property type="project" value="InterPro"/>
</dbReference>
<evidence type="ECO:0000256" key="3">
    <source>
        <dbReference type="ARBA" id="ARBA00022692"/>
    </source>
</evidence>
<dbReference type="InterPro" id="IPR019408">
    <property type="entry name" value="7TM_GPCR_serpentine_rcpt_Srab"/>
</dbReference>
<feature type="transmembrane region" description="Helical" evidence="6">
    <location>
        <begin position="21"/>
        <end position="45"/>
    </location>
</feature>
<protein>
    <submittedName>
        <fullName evidence="8">Serpentine receptor class gamma</fullName>
    </submittedName>
</protein>
<dbReference type="Pfam" id="PF10292">
    <property type="entry name" value="7TM_GPCR_Srab"/>
    <property type="match status" value="1"/>
</dbReference>
<sequence>VHHLTLSFLFTAPCQIFLTKYLYMAMNIATSFIWMTSQFILVSIVTERWFAVVYLRSYELGYKKLGPGLIALTILLSTSMLILLYYGENFDEPQINGVFLPSTRYFYGNLVISLMLVVYFIGCAFTIALRFYKPRRRIRMPLSLKFQSKENAITSNLLFWIATLQFMAVFLGAIGALYIRIYHSFNKLAMAFEENMDLFNYYTLALPVLSTVYLMKVKRRRIKDIKDKVNIKTIGKDGWVNYSSVIQEKWK</sequence>
<name>A0A7I5EBA3_HAECO</name>
<keyword evidence="7" id="KW-1185">Reference proteome</keyword>
<evidence type="ECO:0000256" key="5">
    <source>
        <dbReference type="ARBA" id="ARBA00023136"/>
    </source>
</evidence>
<accession>A0A7I5EBA3</accession>
<evidence type="ECO:0000256" key="2">
    <source>
        <dbReference type="ARBA" id="ARBA00006860"/>
    </source>
</evidence>
<evidence type="ECO:0000256" key="6">
    <source>
        <dbReference type="SAM" id="Phobius"/>
    </source>
</evidence>
<evidence type="ECO:0000256" key="1">
    <source>
        <dbReference type="ARBA" id="ARBA00004141"/>
    </source>
</evidence>
<comment type="subcellular location">
    <subcellularLocation>
        <location evidence="1">Membrane</location>
        <topology evidence="1">Multi-pass membrane protein</topology>
    </subcellularLocation>
</comment>
<organism evidence="7 8">
    <name type="scientific">Haemonchus contortus</name>
    <name type="common">Barber pole worm</name>
    <dbReference type="NCBI Taxonomy" id="6289"/>
    <lineage>
        <taxon>Eukaryota</taxon>
        <taxon>Metazoa</taxon>
        <taxon>Ecdysozoa</taxon>
        <taxon>Nematoda</taxon>
        <taxon>Chromadorea</taxon>
        <taxon>Rhabditida</taxon>
        <taxon>Rhabditina</taxon>
        <taxon>Rhabditomorpha</taxon>
        <taxon>Strongyloidea</taxon>
        <taxon>Trichostrongylidae</taxon>
        <taxon>Haemonchus</taxon>
    </lineage>
</organism>
<feature type="transmembrane region" description="Helical" evidence="6">
    <location>
        <begin position="199"/>
        <end position="215"/>
    </location>
</feature>
<dbReference type="InterPro" id="IPR002184">
    <property type="entry name" value="7TM_GPCR_serpentine_rcpt_Srb"/>
</dbReference>
<comment type="similarity">
    <text evidence="2">Belongs to the nematode receptor-like protein srb family.</text>
</comment>
<dbReference type="GO" id="GO:0016020">
    <property type="term" value="C:membrane"/>
    <property type="evidence" value="ECO:0007669"/>
    <property type="project" value="InterPro"/>
</dbReference>
<keyword evidence="5 6" id="KW-0472">Membrane</keyword>